<organism evidence="2 3">
    <name type="scientific">Favolaschia claudopus</name>
    <dbReference type="NCBI Taxonomy" id="2862362"/>
    <lineage>
        <taxon>Eukaryota</taxon>
        <taxon>Fungi</taxon>
        <taxon>Dikarya</taxon>
        <taxon>Basidiomycota</taxon>
        <taxon>Agaricomycotina</taxon>
        <taxon>Agaricomycetes</taxon>
        <taxon>Agaricomycetidae</taxon>
        <taxon>Agaricales</taxon>
        <taxon>Marasmiineae</taxon>
        <taxon>Mycenaceae</taxon>
        <taxon>Favolaschia</taxon>
    </lineage>
</organism>
<dbReference type="Proteomes" id="UP001362999">
    <property type="component" value="Unassembled WGS sequence"/>
</dbReference>
<feature type="region of interest" description="Disordered" evidence="1">
    <location>
        <begin position="261"/>
        <end position="286"/>
    </location>
</feature>
<dbReference type="EMBL" id="JAWWNJ010000143">
    <property type="protein sequence ID" value="KAK6984096.1"/>
    <property type="molecule type" value="Genomic_DNA"/>
</dbReference>
<dbReference type="AlphaFoldDB" id="A0AAV9ZIZ1"/>
<protein>
    <submittedName>
        <fullName evidence="2">Uncharacterized protein</fullName>
    </submittedName>
</protein>
<evidence type="ECO:0000313" key="3">
    <source>
        <dbReference type="Proteomes" id="UP001362999"/>
    </source>
</evidence>
<proteinExistence type="predicted"/>
<evidence type="ECO:0000313" key="2">
    <source>
        <dbReference type="EMBL" id="KAK6984096.1"/>
    </source>
</evidence>
<evidence type="ECO:0000256" key="1">
    <source>
        <dbReference type="SAM" id="MobiDB-lite"/>
    </source>
</evidence>
<feature type="region of interest" description="Disordered" evidence="1">
    <location>
        <begin position="209"/>
        <end position="230"/>
    </location>
</feature>
<comment type="caution">
    <text evidence="2">The sequence shown here is derived from an EMBL/GenBank/DDBJ whole genome shotgun (WGS) entry which is preliminary data.</text>
</comment>
<name>A0AAV9ZIZ1_9AGAR</name>
<keyword evidence="3" id="KW-1185">Reference proteome</keyword>
<reference evidence="2 3" key="1">
    <citation type="journal article" date="2024" name="J Genomics">
        <title>Draft genome sequencing and assembly of Favolaschia claudopus CIRM-BRFM 2984 isolated from oak limbs.</title>
        <authorList>
            <person name="Navarro D."/>
            <person name="Drula E."/>
            <person name="Chaduli D."/>
            <person name="Cazenave R."/>
            <person name="Ahrendt S."/>
            <person name="Wang J."/>
            <person name="Lipzen A."/>
            <person name="Daum C."/>
            <person name="Barry K."/>
            <person name="Grigoriev I.V."/>
            <person name="Favel A."/>
            <person name="Rosso M.N."/>
            <person name="Martin F."/>
        </authorList>
    </citation>
    <scope>NUCLEOTIDE SEQUENCE [LARGE SCALE GENOMIC DNA]</scope>
    <source>
        <strain evidence="2 3">CIRM-BRFM 2984</strain>
    </source>
</reference>
<feature type="compositionally biased region" description="Low complexity" evidence="1">
    <location>
        <begin position="272"/>
        <end position="282"/>
    </location>
</feature>
<gene>
    <name evidence="2" type="ORF">R3P38DRAFT_2807284</name>
</gene>
<sequence length="708" mass="78297">MRDEYTLVAVKMESRSVGEPFLGIIALLFKLQGRLRIPNSTLSYKYSQCPSCSVPACTAQSSLRFTALPSLSLLNTPFSTPPHLLIDIRLPPVSFLRVSPRIALAFGERSMICSVSTPDLPPAPNTPYYRTFRSARQPTSQLSSTCAAREDVHIFSTTGIRARPRRRARCDSPHAGLHRARVYLRNSMGRDEVARREEKDVRGSQLRGIYGESRGCPQTSDEEIDSSVPTADDNGLRMLYARQCCGITALTTTITAVESSSDVKGMPERGASSTSSLPSRLSEPVVEEEGVMWMDKDRLFESEDGGTPRGVHQHDLAGFEHKGEMSTVLPGHPSCPCPLSGSHPRLPLTRVAWEHIPPLNEDVSRPPSTTEDEAEVIRERCTGWKHDETEGVRRWMARGLAWTWCHELTVSSEVGSQSPRRPSLLNHSGSCDEVTVEAEMEVAANVEGEDVVVGQTSTDSLSWCCSSEYMQEDDLGRRSRGKASGWTLRNLKSNQQKQRRSVGFTDLEEEGEEDWADGDILQCISTPGRRAREGRKKPLSYELRGVSARVPRTQPVDRGARRRVHRVKSSVVFESIGGGVCRRGMLGERTSLREMFSERWSGELKMGGVHRISGVRAGGEEDQAEKSWRMLQRVSVHLQCAADAGDVPIRDVDVDGGIGRRCWEEHILRVLGAVRMRALYSDGVGSNSLSAIQESWLLNGEGAGGIEV</sequence>
<accession>A0AAV9ZIZ1</accession>